<keyword evidence="6" id="KW-1185">Reference proteome</keyword>
<proteinExistence type="inferred from homology"/>
<dbReference type="Pfam" id="PF00583">
    <property type="entry name" value="Acetyltransf_1"/>
    <property type="match status" value="1"/>
</dbReference>
<evidence type="ECO:0000256" key="1">
    <source>
        <dbReference type="ARBA" id="ARBA00022679"/>
    </source>
</evidence>
<dbReference type="OrthoDB" id="249099at2759"/>
<feature type="domain" description="N-acetyltransferase" evidence="4">
    <location>
        <begin position="8"/>
        <end position="164"/>
    </location>
</feature>
<dbReference type="FunCoup" id="J9D687">
    <property type="interactions" value="3"/>
</dbReference>
<organism evidence="5 6">
    <name type="scientific">Edhazardia aedis (strain USNM 41457)</name>
    <name type="common">Microsporidian parasite</name>
    <dbReference type="NCBI Taxonomy" id="1003232"/>
    <lineage>
        <taxon>Eukaryota</taxon>
        <taxon>Fungi</taxon>
        <taxon>Fungi incertae sedis</taxon>
        <taxon>Microsporidia</taxon>
        <taxon>Edhazardia</taxon>
    </lineage>
</organism>
<dbReference type="EMBL" id="AFBI03000002">
    <property type="protein sequence ID" value="EJW03311.1"/>
    <property type="molecule type" value="Genomic_DNA"/>
</dbReference>
<dbReference type="SUPFAM" id="SSF55729">
    <property type="entry name" value="Acyl-CoA N-acyltransferases (Nat)"/>
    <property type="match status" value="1"/>
</dbReference>
<accession>J9D687</accession>
<reference evidence="6" key="2">
    <citation type="submission" date="2015-07" db="EMBL/GenBank/DDBJ databases">
        <title>Contrasting host-pathogen interactions and genome evolution in two generalist and specialist microsporidian pathogens of mosquitoes.</title>
        <authorList>
            <consortium name="The Broad Institute Genomics Platform"/>
            <consortium name="The Broad Institute Genome Sequencing Center for Infectious Disease"/>
            <person name="Cuomo C.A."/>
            <person name="Sanscrainte N.D."/>
            <person name="Goldberg J.M."/>
            <person name="Heiman D."/>
            <person name="Young S."/>
            <person name="Zeng Q."/>
            <person name="Becnel J.J."/>
            <person name="Birren B.W."/>
        </authorList>
    </citation>
    <scope>NUCLEOTIDE SEQUENCE [LARGE SCALE GENOMIC DNA]</scope>
    <source>
        <strain evidence="6">USNM 41457</strain>
    </source>
</reference>
<gene>
    <name evidence="5" type="ORF">EDEG_00220</name>
</gene>
<dbReference type="HOGENOM" id="CLU_1517840_0_0_1"/>
<evidence type="ECO:0000256" key="3">
    <source>
        <dbReference type="ARBA" id="ARBA00024025"/>
    </source>
</evidence>
<dbReference type="InterPro" id="IPR044542">
    <property type="entry name" value="NAA30-like"/>
</dbReference>
<evidence type="ECO:0000259" key="4">
    <source>
        <dbReference type="PROSITE" id="PS51186"/>
    </source>
</evidence>
<sequence>MDKDTLEIKYSSVKRSEYKKCYELLDLNLSESYSCLIIYNLFFKNQKFAFIAKNNRDEIVGCVCSKILGEQETRDSYFALGNCNLKGYICVLAVHEKYRHHGIGTYLLNLSLDTLKNSQVKIIFLECEENTAKFYERFDFFKVDIFEDYYMNHKNACKMVKYIYKQQPQFKNINNMP</sequence>
<dbReference type="STRING" id="1003232.J9D687"/>
<dbReference type="CDD" id="cd04301">
    <property type="entry name" value="NAT_SF"/>
    <property type="match status" value="1"/>
</dbReference>
<reference evidence="5 6" key="1">
    <citation type="submission" date="2011-08" db="EMBL/GenBank/DDBJ databases">
        <authorList>
            <person name="Liu Z.J."/>
            <person name="Shi F.L."/>
            <person name="Lu J.Q."/>
            <person name="Li M."/>
            <person name="Wang Z.L."/>
        </authorList>
    </citation>
    <scope>NUCLEOTIDE SEQUENCE [LARGE SCALE GENOMIC DNA]</scope>
    <source>
        <strain evidence="5 6">USNM 41457</strain>
    </source>
</reference>
<evidence type="ECO:0000313" key="5">
    <source>
        <dbReference type="EMBL" id="EJW03311.1"/>
    </source>
</evidence>
<dbReference type="VEuPathDB" id="MicrosporidiaDB:EDEG_00220"/>
<dbReference type="PROSITE" id="PS51186">
    <property type="entry name" value="GNAT"/>
    <property type="match status" value="1"/>
</dbReference>
<keyword evidence="1" id="KW-0808">Transferase</keyword>
<dbReference type="InterPro" id="IPR000182">
    <property type="entry name" value="GNAT_dom"/>
</dbReference>
<dbReference type="GO" id="GO:0004596">
    <property type="term" value="F:protein-N-terminal amino-acid acetyltransferase activity"/>
    <property type="evidence" value="ECO:0007669"/>
    <property type="project" value="InterPro"/>
</dbReference>
<protein>
    <recommendedName>
        <fullName evidence="4">N-acetyltransferase domain-containing protein</fullName>
    </recommendedName>
</protein>
<name>J9D687_EDHAE</name>
<dbReference type="Gene3D" id="3.40.630.30">
    <property type="match status" value="1"/>
</dbReference>
<dbReference type="AlphaFoldDB" id="J9D687"/>
<dbReference type="InParanoid" id="J9D687"/>
<keyword evidence="2" id="KW-0012">Acyltransferase</keyword>
<comment type="caution">
    <text evidence="5">The sequence shown here is derived from an EMBL/GenBank/DDBJ whole genome shotgun (WGS) entry which is preliminary data.</text>
</comment>
<dbReference type="Proteomes" id="UP000003163">
    <property type="component" value="Unassembled WGS sequence"/>
</dbReference>
<dbReference type="GO" id="GO:0031417">
    <property type="term" value="C:NatC complex"/>
    <property type="evidence" value="ECO:0007669"/>
    <property type="project" value="TreeGrafter"/>
</dbReference>
<dbReference type="PANTHER" id="PTHR45896">
    <property type="entry name" value="N-ALPHA-ACETYLTRANSFERASE 30"/>
    <property type="match status" value="1"/>
</dbReference>
<evidence type="ECO:0000256" key="2">
    <source>
        <dbReference type="ARBA" id="ARBA00023315"/>
    </source>
</evidence>
<evidence type="ECO:0000313" key="6">
    <source>
        <dbReference type="Proteomes" id="UP000003163"/>
    </source>
</evidence>
<comment type="similarity">
    <text evidence="3">Belongs to the acetyltransferase family. MAK3 subfamily.</text>
</comment>
<dbReference type="InterPro" id="IPR016181">
    <property type="entry name" value="Acyl_CoA_acyltransferase"/>
</dbReference>
<dbReference type="OMA" id="ECEENTA"/>
<dbReference type="PANTHER" id="PTHR45896:SF1">
    <property type="entry name" value="N-ALPHA-ACETYLTRANSFERASE 30"/>
    <property type="match status" value="1"/>
</dbReference>